<dbReference type="OrthoDB" id="3797349at2759"/>
<name>A0A6A6DW12_9PEZI</name>
<protein>
    <submittedName>
        <fullName evidence="1">Uncharacterized protein</fullName>
    </submittedName>
</protein>
<sequence length="175" mass="20337">MTLLLVCRQIHEEVLDHFFSLTTFEVGPLTPHHDEWRMDPTYQKLRNSVHLSRVQKLKVRVNLERMQMASSEGLSNHDGARFSEIGLEECVLKVQPLSEMLVRVLRNGAKNLKMITIDWKDEFPEDINWQLKSSVLFPFGNLEGVQFRLGRVKMADRARTAYEERLKETLEGLSA</sequence>
<proteinExistence type="predicted"/>
<evidence type="ECO:0000313" key="2">
    <source>
        <dbReference type="Proteomes" id="UP000800200"/>
    </source>
</evidence>
<evidence type="ECO:0000313" key="1">
    <source>
        <dbReference type="EMBL" id="KAF2183877.1"/>
    </source>
</evidence>
<dbReference type="Proteomes" id="UP000800200">
    <property type="component" value="Unassembled WGS sequence"/>
</dbReference>
<dbReference type="EMBL" id="ML994640">
    <property type="protein sequence ID" value="KAF2183877.1"/>
    <property type="molecule type" value="Genomic_DNA"/>
</dbReference>
<accession>A0A6A6DW12</accession>
<dbReference type="AlphaFoldDB" id="A0A6A6DW12"/>
<gene>
    <name evidence="1" type="ORF">K469DRAFT_202677</name>
</gene>
<keyword evidence="2" id="KW-1185">Reference proteome</keyword>
<organism evidence="1 2">
    <name type="scientific">Zopfia rhizophila CBS 207.26</name>
    <dbReference type="NCBI Taxonomy" id="1314779"/>
    <lineage>
        <taxon>Eukaryota</taxon>
        <taxon>Fungi</taxon>
        <taxon>Dikarya</taxon>
        <taxon>Ascomycota</taxon>
        <taxon>Pezizomycotina</taxon>
        <taxon>Dothideomycetes</taxon>
        <taxon>Dothideomycetes incertae sedis</taxon>
        <taxon>Zopfiaceae</taxon>
        <taxon>Zopfia</taxon>
    </lineage>
</organism>
<reference evidence="1" key="1">
    <citation type="journal article" date="2020" name="Stud. Mycol.">
        <title>101 Dothideomycetes genomes: a test case for predicting lifestyles and emergence of pathogens.</title>
        <authorList>
            <person name="Haridas S."/>
            <person name="Albert R."/>
            <person name="Binder M."/>
            <person name="Bloem J."/>
            <person name="Labutti K."/>
            <person name="Salamov A."/>
            <person name="Andreopoulos B."/>
            <person name="Baker S."/>
            <person name="Barry K."/>
            <person name="Bills G."/>
            <person name="Bluhm B."/>
            <person name="Cannon C."/>
            <person name="Castanera R."/>
            <person name="Culley D."/>
            <person name="Daum C."/>
            <person name="Ezra D."/>
            <person name="Gonzalez J."/>
            <person name="Henrissat B."/>
            <person name="Kuo A."/>
            <person name="Liang C."/>
            <person name="Lipzen A."/>
            <person name="Lutzoni F."/>
            <person name="Magnuson J."/>
            <person name="Mondo S."/>
            <person name="Nolan M."/>
            <person name="Ohm R."/>
            <person name="Pangilinan J."/>
            <person name="Park H.-J."/>
            <person name="Ramirez L."/>
            <person name="Alfaro M."/>
            <person name="Sun H."/>
            <person name="Tritt A."/>
            <person name="Yoshinaga Y."/>
            <person name="Zwiers L.-H."/>
            <person name="Turgeon B."/>
            <person name="Goodwin S."/>
            <person name="Spatafora J."/>
            <person name="Crous P."/>
            <person name="Grigoriev I."/>
        </authorList>
    </citation>
    <scope>NUCLEOTIDE SEQUENCE</scope>
    <source>
        <strain evidence="1">CBS 207.26</strain>
    </source>
</reference>